<comment type="caution">
    <text evidence="1">The sequence shown here is derived from an EMBL/GenBank/DDBJ whole genome shotgun (WGS) entry which is preliminary data.</text>
</comment>
<dbReference type="OrthoDB" id="536881at2759"/>
<keyword evidence="2" id="KW-1185">Reference proteome</keyword>
<feature type="non-terminal residue" evidence="1">
    <location>
        <position position="314"/>
    </location>
</feature>
<feature type="non-terminal residue" evidence="1">
    <location>
        <position position="1"/>
    </location>
</feature>
<accession>A0A9P4QPR9</accession>
<dbReference type="EMBL" id="ML996196">
    <property type="protein sequence ID" value="KAF2731417.1"/>
    <property type="molecule type" value="Genomic_DNA"/>
</dbReference>
<organism evidence="1 2">
    <name type="scientific">Polyplosphaeria fusca</name>
    <dbReference type="NCBI Taxonomy" id="682080"/>
    <lineage>
        <taxon>Eukaryota</taxon>
        <taxon>Fungi</taxon>
        <taxon>Dikarya</taxon>
        <taxon>Ascomycota</taxon>
        <taxon>Pezizomycotina</taxon>
        <taxon>Dothideomycetes</taxon>
        <taxon>Pleosporomycetidae</taxon>
        <taxon>Pleosporales</taxon>
        <taxon>Tetraplosphaeriaceae</taxon>
        <taxon>Polyplosphaeria</taxon>
    </lineage>
</organism>
<gene>
    <name evidence="1" type="ORF">EJ04DRAFT_418270</name>
</gene>
<evidence type="ECO:0000313" key="2">
    <source>
        <dbReference type="Proteomes" id="UP000799444"/>
    </source>
</evidence>
<evidence type="ECO:0000313" key="1">
    <source>
        <dbReference type="EMBL" id="KAF2731417.1"/>
    </source>
</evidence>
<name>A0A9P4QPR9_9PLEO</name>
<dbReference type="AlphaFoldDB" id="A0A9P4QPR9"/>
<protein>
    <submittedName>
        <fullName evidence="1">Uncharacterized protein</fullName>
    </submittedName>
</protein>
<dbReference type="Proteomes" id="UP000799444">
    <property type="component" value="Unassembled WGS sequence"/>
</dbReference>
<proteinExistence type="predicted"/>
<reference evidence="1" key="1">
    <citation type="journal article" date="2020" name="Stud. Mycol.">
        <title>101 Dothideomycetes genomes: a test case for predicting lifestyles and emergence of pathogens.</title>
        <authorList>
            <person name="Haridas S."/>
            <person name="Albert R."/>
            <person name="Binder M."/>
            <person name="Bloem J."/>
            <person name="Labutti K."/>
            <person name="Salamov A."/>
            <person name="Andreopoulos B."/>
            <person name="Baker S."/>
            <person name="Barry K."/>
            <person name="Bills G."/>
            <person name="Bluhm B."/>
            <person name="Cannon C."/>
            <person name="Castanera R."/>
            <person name="Culley D."/>
            <person name="Daum C."/>
            <person name="Ezra D."/>
            <person name="Gonzalez J."/>
            <person name="Henrissat B."/>
            <person name="Kuo A."/>
            <person name="Liang C."/>
            <person name="Lipzen A."/>
            <person name="Lutzoni F."/>
            <person name="Magnuson J."/>
            <person name="Mondo S."/>
            <person name="Nolan M."/>
            <person name="Ohm R."/>
            <person name="Pangilinan J."/>
            <person name="Park H.-J."/>
            <person name="Ramirez L."/>
            <person name="Alfaro M."/>
            <person name="Sun H."/>
            <person name="Tritt A."/>
            <person name="Yoshinaga Y."/>
            <person name="Zwiers L.-H."/>
            <person name="Turgeon B."/>
            <person name="Goodwin S."/>
            <person name="Spatafora J."/>
            <person name="Crous P."/>
            <person name="Grigoriev I."/>
        </authorList>
    </citation>
    <scope>NUCLEOTIDE SEQUENCE</scope>
    <source>
        <strain evidence="1">CBS 125425</strain>
    </source>
</reference>
<sequence>TTTLSSTEDATALASCATYSGSVAVASGFSDTLDLDGIQEISGKLEARNVSSIRTLSSPTLQKILGDFTLGWLDSLANIEFKKLDTVGRMRFDTLPKLQSVGLDAGVDVASVDIVSTGIESLELNVKVADDIYVADNQKMNNISLGLNNIGNSLTIEANNPEVAVDFPSLSWANNITLRNVSDISMPRINFVNDSFGLIACSTKSLMVPGLSVINGMFGLVDNPDLGDVDLPALLSVGKLFVLDNAKIGTISFEQLAKINSHVTITGNVTNITMPALQSANGSFVIDSVEDFNCDPFDTYKTNNVIKREYVCFG</sequence>
<dbReference type="SUPFAM" id="SSF52058">
    <property type="entry name" value="L domain-like"/>
    <property type="match status" value="1"/>
</dbReference>